<feature type="compositionally biased region" description="Polar residues" evidence="1">
    <location>
        <begin position="89"/>
        <end position="100"/>
    </location>
</feature>
<organism evidence="4 5">
    <name type="scientific">Flavobacterium haoranii</name>
    <dbReference type="NCBI Taxonomy" id="683124"/>
    <lineage>
        <taxon>Bacteria</taxon>
        <taxon>Pseudomonadati</taxon>
        <taxon>Bacteroidota</taxon>
        <taxon>Flavobacteriia</taxon>
        <taxon>Flavobacteriales</taxon>
        <taxon>Flavobacteriaceae</taxon>
        <taxon>Flavobacterium</taxon>
    </lineage>
</organism>
<gene>
    <name evidence="4" type="ORF">SAMN05444337_0324</name>
</gene>
<evidence type="ECO:0000313" key="5">
    <source>
        <dbReference type="Proteomes" id="UP000184232"/>
    </source>
</evidence>
<dbReference type="AlphaFoldDB" id="A0A1M6CAB0"/>
<evidence type="ECO:0000313" key="4">
    <source>
        <dbReference type="EMBL" id="SHI57960.1"/>
    </source>
</evidence>
<name>A0A1M6CAB0_9FLAO</name>
<protein>
    <submittedName>
        <fullName evidence="4">Uncharacterized protein</fullName>
    </submittedName>
</protein>
<feature type="region of interest" description="Disordered" evidence="1">
    <location>
        <begin position="76"/>
        <end position="100"/>
    </location>
</feature>
<evidence type="ECO:0000259" key="3">
    <source>
        <dbReference type="Pfam" id="PF19335"/>
    </source>
</evidence>
<dbReference type="Proteomes" id="UP000184232">
    <property type="component" value="Unassembled WGS sequence"/>
</dbReference>
<feature type="domain" description="DUF3347" evidence="2">
    <location>
        <begin position="109"/>
        <end position="197"/>
    </location>
</feature>
<dbReference type="PROSITE" id="PS51257">
    <property type="entry name" value="PROKAR_LIPOPROTEIN"/>
    <property type="match status" value="1"/>
</dbReference>
<evidence type="ECO:0000256" key="1">
    <source>
        <dbReference type="SAM" id="MobiDB-lite"/>
    </source>
</evidence>
<dbReference type="GO" id="GO:0046872">
    <property type="term" value="F:metal ion binding"/>
    <property type="evidence" value="ECO:0007669"/>
    <property type="project" value="InterPro"/>
</dbReference>
<accession>A0A1M6CAB0</accession>
<feature type="compositionally biased region" description="Basic and acidic residues" evidence="1">
    <location>
        <begin position="76"/>
        <end position="88"/>
    </location>
</feature>
<dbReference type="InterPro" id="IPR021782">
    <property type="entry name" value="DUF3347"/>
</dbReference>
<dbReference type="Pfam" id="PF11827">
    <property type="entry name" value="DUF3347"/>
    <property type="match status" value="1"/>
</dbReference>
<dbReference type="RefSeq" id="WP_227658697.1">
    <property type="nucleotide sequence ID" value="NZ_CP045292.1"/>
</dbReference>
<dbReference type="Pfam" id="PF19335">
    <property type="entry name" value="HMBD"/>
    <property type="match status" value="1"/>
</dbReference>
<reference evidence="4 5" key="1">
    <citation type="submission" date="2016-11" db="EMBL/GenBank/DDBJ databases">
        <authorList>
            <person name="Jaros S."/>
            <person name="Januszkiewicz K."/>
            <person name="Wedrychowicz H."/>
        </authorList>
    </citation>
    <scope>NUCLEOTIDE SEQUENCE [LARGE SCALE GENOMIC DNA]</scope>
    <source>
        <strain evidence="4 5">DSM 22807</strain>
    </source>
</reference>
<proteinExistence type="predicted"/>
<sequence>MKKVIGILAVALLSVTISCKDNKQEDQKEEMHNEMSDNHTKYACPMKCEGDKMYDKAGSCPKCGMDLEAVEAHDHSEMNHEEGHDHGNSESTESEITQNNSKNTATSAILDAYFEIKNGLVADSKEKTANGGNSLLTAISKFDMSKLSGETHKEYMEIAESAKEHAEHIVKSPIDHQREHFEALSIDITDIVALLGTDKVVYQDFCPMANNNKGASWLSEVKEIKNPYFGSKMLKCGTIKKQIN</sequence>
<feature type="domain" description="Heavy metal binding" evidence="3">
    <location>
        <begin position="41"/>
        <end position="69"/>
    </location>
</feature>
<evidence type="ECO:0000259" key="2">
    <source>
        <dbReference type="Pfam" id="PF11827"/>
    </source>
</evidence>
<keyword evidence="5" id="KW-1185">Reference proteome</keyword>
<dbReference type="STRING" id="683124.SAMN05444337_0324"/>
<dbReference type="InterPro" id="IPR045800">
    <property type="entry name" value="HMBD"/>
</dbReference>
<dbReference type="EMBL" id="FQZH01000001">
    <property type="protein sequence ID" value="SHI57960.1"/>
    <property type="molecule type" value="Genomic_DNA"/>
</dbReference>